<dbReference type="VEuPathDB" id="AmoebaDB:NfTy_077090"/>
<evidence type="ECO:0000256" key="1">
    <source>
        <dbReference type="SAM" id="MobiDB-lite"/>
    </source>
</evidence>
<feature type="compositionally biased region" description="Low complexity" evidence="1">
    <location>
        <begin position="171"/>
        <end position="186"/>
    </location>
</feature>
<evidence type="ECO:0000313" key="3">
    <source>
        <dbReference type="EMBL" id="KAF0974784.1"/>
    </source>
</evidence>
<keyword evidence="4" id="KW-1185">Reference proteome</keyword>
<dbReference type="EMBL" id="VFQX01000051">
    <property type="protein sequence ID" value="KAF0974784.1"/>
    <property type="molecule type" value="Genomic_DNA"/>
</dbReference>
<feature type="signal peptide" evidence="2">
    <location>
        <begin position="1"/>
        <end position="28"/>
    </location>
</feature>
<proteinExistence type="predicted"/>
<gene>
    <name evidence="3" type="ORF">FDP41_006258</name>
</gene>
<feature type="compositionally biased region" description="Polar residues" evidence="1">
    <location>
        <begin position="343"/>
        <end position="354"/>
    </location>
</feature>
<dbReference type="RefSeq" id="XP_044559497.1">
    <property type="nucleotide sequence ID" value="XM_044709873.1"/>
</dbReference>
<protein>
    <submittedName>
        <fullName evidence="3">Uncharacterized protein</fullName>
    </submittedName>
</protein>
<feature type="region of interest" description="Disordered" evidence="1">
    <location>
        <begin position="165"/>
        <end position="191"/>
    </location>
</feature>
<dbReference type="VEuPathDB" id="AmoebaDB:FDP41_006258"/>
<sequence>MKQQFLLLLFGILSCIVVFLVLSPNIESASIPTFDPNYDLSWIKRIFALSRSQKDISLVNEYKSLMSHAIQIWQKPNGFPQGLHHYSKSSLRKIFKDPNNRRILEDIHEFLYFLNDQSVCIPYLMDYIQNYEFFGLFEQCISEWVKHHWMHLFVMENSARDKASHSLESFSDPSGTSNTFSSSPSSLPLEMEPMDDLLTEGESLLQELEQTSNVDDFIDDTLLFESSNDDLNEELELIGDEIIKEKESDELKNPMTSNSGLELKDLSQEKEENSLLNELMEEMIEESQLMQPQASSSTELETNELSMNPNEPLNDKIVSSEKSDSLIHLLTENNHPSTEKNELSNNNHPTITTTESDEPLKLNNLKETLNPIENKNPTTSNESNKLDLYQSENNHPTHILPSTTINPSNELKDILKSIHSNDSNDSIESNKTKSTESSNESNKIQSNDSIESNKIQSNDSIESKKIQSTESSEQNQMNLTDDNGSLKHTNLSQENLQVNSSEDPSTQLQDMTKVSEKINTSDQKHSSYLNNSTNNDFSNLNDTVLSTLESLNPSLKSEENNTMNTPLKLQELDVNLTNDQVHVSQQPSLQTNHNISNAIDYVIKRSKLYRIFYNLHERIMMNYNKTLSQLESTEHWLIPSLTKLKQLSMELDESLNITKTYTDSIHNTLSAMSTMITTSIPSNVLIGRGYQLPAQTCNDIQPLRNFNFSLTTVWIEPSKNRDPNKSFRVYCVSDHEFTRNNDGKRSPSSSNGSEKPRMWMLVAKKSYSYSFFSNDNNNSTACLPFSCSLNRNALAVFGPKAETPLAFLSLSEFDQVFVNSTMTARVVFTNEQFKNILSDVTTSIGTPREFMRAIAEKIPPLSEALIYLNIEKKKEN</sequence>
<dbReference type="VEuPathDB" id="AmoebaDB:NF0090260"/>
<evidence type="ECO:0000313" key="4">
    <source>
        <dbReference type="Proteomes" id="UP000444721"/>
    </source>
</evidence>
<name>A0A6A5BL60_NAEFO</name>
<evidence type="ECO:0000256" key="2">
    <source>
        <dbReference type="SAM" id="SignalP"/>
    </source>
</evidence>
<dbReference type="VEuPathDB" id="AmoebaDB:NF0090250"/>
<organism evidence="3 4">
    <name type="scientific">Naegleria fowleri</name>
    <name type="common">Brain eating amoeba</name>
    <dbReference type="NCBI Taxonomy" id="5763"/>
    <lineage>
        <taxon>Eukaryota</taxon>
        <taxon>Discoba</taxon>
        <taxon>Heterolobosea</taxon>
        <taxon>Tetramitia</taxon>
        <taxon>Eutetramitia</taxon>
        <taxon>Vahlkampfiidae</taxon>
        <taxon>Naegleria</taxon>
    </lineage>
</organism>
<feature type="chain" id="PRO_5025339524" evidence="2">
    <location>
        <begin position="29"/>
        <end position="876"/>
    </location>
</feature>
<comment type="caution">
    <text evidence="3">The sequence shown here is derived from an EMBL/GenBank/DDBJ whole genome shotgun (WGS) entry which is preliminary data.</text>
</comment>
<dbReference type="PROSITE" id="PS51257">
    <property type="entry name" value="PROKAR_LIPOPROTEIN"/>
    <property type="match status" value="1"/>
</dbReference>
<feature type="compositionally biased region" description="Polar residues" evidence="1">
    <location>
        <begin position="468"/>
        <end position="521"/>
    </location>
</feature>
<dbReference type="OrthoDB" id="10541260at2759"/>
<dbReference type="Proteomes" id="UP000444721">
    <property type="component" value="Unassembled WGS sequence"/>
</dbReference>
<feature type="region of interest" description="Disordered" evidence="1">
    <location>
        <begin position="419"/>
        <end position="534"/>
    </location>
</feature>
<reference evidence="3 4" key="1">
    <citation type="journal article" date="2019" name="Sci. Rep.">
        <title>Nanopore sequencing improves the draft genome of the human pathogenic amoeba Naegleria fowleri.</title>
        <authorList>
            <person name="Liechti N."/>
            <person name="Schurch N."/>
            <person name="Bruggmann R."/>
            <person name="Wittwer M."/>
        </authorList>
    </citation>
    <scope>NUCLEOTIDE SEQUENCE [LARGE SCALE GENOMIC DNA]</scope>
    <source>
        <strain evidence="3 4">ATCC 30894</strain>
    </source>
</reference>
<dbReference type="GeneID" id="68113476"/>
<feature type="compositionally biased region" description="Polar residues" evidence="1">
    <location>
        <begin position="435"/>
        <end position="460"/>
    </location>
</feature>
<dbReference type="AlphaFoldDB" id="A0A6A5BL60"/>
<keyword evidence="2" id="KW-0732">Signal</keyword>
<feature type="region of interest" description="Disordered" evidence="1">
    <location>
        <begin position="334"/>
        <end position="361"/>
    </location>
</feature>
<accession>A0A6A5BL60</accession>